<accession>A0ABP9LQW5</accession>
<dbReference type="EMBL" id="BAABKC010000141">
    <property type="protein sequence ID" value="GAA5080858.1"/>
    <property type="molecule type" value="Genomic_DNA"/>
</dbReference>
<evidence type="ECO:0000256" key="2">
    <source>
        <dbReference type="SAM" id="Phobius"/>
    </source>
</evidence>
<comment type="caution">
    <text evidence="3">The sequence shown here is derived from an EMBL/GenBank/DDBJ whole genome shotgun (WGS) entry which is preliminary data.</text>
</comment>
<dbReference type="Proteomes" id="UP001500124">
    <property type="component" value="Unassembled WGS sequence"/>
</dbReference>
<feature type="transmembrane region" description="Helical" evidence="2">
    <location>
        <begin position="33"/>
        <end position="57"/>
    </location>
</feature>
<feature type="transmembrane region" description="Helical" evidence="2">
    <location>
        <begin position="69"/>
        <end position="92"/>
    </location>
</feature>
<reference evidence="4" key="1">
    <citation type="journal article" date="2019" name="Int. J. Syst. Evol. Microbiol.">
        <title>The Global Catalogue of Microorganisms (GCM) 10K type strain sequencing project: providing services to taxonomists for standard genome sequencing and annotation.</title>
        <authorList>
            <consortium name="The Broad Institute Genomics Platform"/>
            <consortium name="The Broad Institute Genome Sequencing Center for Infectious Disease"/>
            <person name="Wu L."/>
            <person name="Ma J."/>
        </authorList>
    </citation>
    <scope>NUCLEOTIDE SEQUENCE [LARGE SCALE GENOMIC DNA]</scope>
    <source>
        <strain evidence="4">JCM 18410</strain>
    </source>
</reference>
<feature type="region of interest" description="Disordered" evidence="1">
    <location>
        <begin position="1"/>
        <end position="28"/>
    </location>
</feature>
<evidence type="ECO:0000313" key="4">
    <source>
        <dbReference type="Proteomes" id="UP001500124"/>
    </source>
</evidence>
<dbReference type="RefSeq" id="WP_345672453.1">
    <property type="nucleotide sequence ID" value="NZ_BAABKC010000141.1"/>
</dbReference>
<feature type="region of interest" description="Disordered" evidence="1">
    <location>
        <begin position="100"/>
        <end position="181"/>
    </location>
</feature>
<protein>
    <submittedName>
        <fullName evidence="3">Uncharacterized protein</fullName>
    </submittedName>
</protein>
<evidence type="ECO:0000256" key="1">
    <source>
        <dbReference type="SAM" id="MobiDB-lite"/>
    </source>
</evidence>
<keyword evidence="4" id="KW-1185">Reference proteome</keyword>
<name>A0ABP9LQW5_9ACTN</name>
<sequence length="181" mass="17401">MQEAHCPGPAAGSGARSGGGHEEGAEGPLGPTVAVLVVSLTIAAVGAYQLCGFGLHILNPRPRLFNNGFATAGVIVATMAAGAAVGNLVWLLTASRRHPVRTAPAEQTPPSGPPTPPRAAVGTPEDPATAGTATAGTATAEPPADTSAADTPAAAAPAPGIPTTPTTPTDPAHPSGPAPAG</sequence>
<keyword evidence="2" id="KW-1133">Transmembrane helix</keyword>
<feature type="compositionally biased region" description="Low complexity" evidence="1">
    <location>
        <begin position="118"/>
        <end position="172"/>
    </location>
</feature>
<evidence type="ECO:0000313" key="3">
    <source>
        <dbReference type="EMBL" id="GAA5080858.1"/>
    </source>
</evidence>
<gene>
    <name evidence="3" type="ORF">GCM10023336_74290</name>
</gene>
<keyword evidence="2" id="KW-0472">Membrane</keyword>
<keyword evidence="2" id="KW-0812">Transmembrane</keyword>
<organism evidence="3 4">
    <name type="scientific">Streptomyces similanensis</name>
    <dbReference type="NCBI Taxonomy" id="1274988"/>
    <lineage>
        <taxon>Bacteria</taxon>
        <taxon>Bacillati</taxon>
        <taxon>Actinomycetota</taxon>
        <taxon>Actinomycetes</taxon>
        <taxon>Kitasatosporales</taxon>
        <taxon>Streptomycetaceae</taxon>
        <taxon>Streptomyces</taxon>
    </lineage>
</organism>
<proteinExistence type="predicted"/>